<keyword evidence="2" id="KW-1185">Reference proteome</keyword>
<sequence length="170" mass="19363">MSVNFSSASNSSNFLLSRCSNSKVNNDITLAIAAVRTILTLPLSIFVHYLDLQQWRQQRSFQTTSHSYIFTYHMAVMDLIWAFRYFCYYSGVQVNLPEVILLGVGTFTIAYYGNIFFYVLTCAEHYLAVVHLVTYLGLRQSGGVQDQKRQHRVCLAAVLWTVGYDHGVPV</sequence>
<gene>
    <name evidence="1" type="ORF">L3Q82_003766</name>
</gene>
<dbReference type="Proteomes" id="UP000831701">
    <property type="component" value="Chromosome 2"/>
</dbReference>
<proteinExistence type="predicted"/>
<reference evidence="1" key="1">
    <citation type="submission" date="2022-04" db="EMBL/GenBank/DDBJ databases">
        <title>Jade perch genome.</title>
        <authorList>
            <person name="Chao B."/>
        </authorList>
    </citation>
    <scope>NUCLEOTIDE SEQUENCE</scope>
    <source>
        <strain evidence="1">CB-2022</strain>
    </source>
</reference>
<evidence type="ECO:0000313" key="2">
    <source>
        <dbReference type="Proteomes" id="UP000831701"/>
    </source>
</evidence>
<evidence type="ECO:0000313" key="1">
    <source>
        <dbReference type="EMBL" id="KAI3375878.1"/>
    </source>
</evidence>
<organism evidence="1 2">
    <name type="scientific">Scortum barcoo</name>
    <name type="common">barcoo grunter</name>
    <dbReference type="NCBI Taxonomy" id="214431"/>
    <lineage>
        <taxon>Eukaryota</taxon>
        <taxon>Metazoa</taxon>
        <taxon>Chordata</taxon>
        <taxon>Craniata</taxon>
        <taxon>Vertebrata</taxon>
        <taxon>Euteleostomi</taxon>
        <taxon>Actinopterygii</taxon>
        <taxon>Neopterygii</taxon>
        <taxon>Teleostei</taxon>
        <taxon>Neoteleostei</taxon>
        <taxon>Acanthomorphata</taxon>
        <taxon>Eupercaria</taxon>
        <taxon>Centrarchiformes</taxon>
        <taxon>Terapontoidei</taxon>
        <taxon>Terapontidae</taxon>
        <taxon>Scortum</taxon>
    </lineage>
</organism>
<comment type="caution">
    <text evidence="1">The sequence shown here is derived from an EMBL/GenBank/DDBJ whole genome shotgun (WGS) entry which is preliminary data.</text>
</comment>
<protein>
    <submittedName>
        <fullName evidence="1">Uncharacterized protein</fullName>
    </submittedName>
</protein>
<name>A0ACB8XAD6_9TELE</name>
<accession>A0ACB8XAD6</accession>
<dbReference type="EMBL" id="CM041532">
    <property type="protein sequence ID" value="KAI3375878.1"/>
    <property type="molecule type" value="Genomic_DNA"/>
</dbReference>